<dbReference type="Pfam" id="PF00356">
    <property type="entry name" value="LacI"/>
    <property type="match status" value="1"/>
</dbReference>
<dbReference type="EMBL" id="BSPQ01000005">
    <property type="protein sequence ID" value="GLS90805.1"/>
    <property type="molecule type" value="Genomic_DNA"/>
</dbReference>
<dbReference type="PROSITE" id="PS50932">
    <property type="entry name" value="HTH_LACI_2"/>
    <property type="match status" value="1"/>
</dbReference>
<feature type="domain" description="HTH lacI-type" evidence="4">
    <location>
        <begin position="2"/>
        <end position="56"/>
    </location>
</feature>
<evidence type="ECO:0000256" key="1">
    <source>
        <dbReference type="ARBA" id="ARBA00023015"/>
    </source>
</evidence>
<dbReference type="SUPFAM" id="SSF53822">
    <property type="entry name" value="Periplasmic binding protein-like I"/>
    <property type="match status" value="1"/>
</dbReference>
<dbReference type="InterPro" id="IPR028082">
    <property type="entry name" value="Peripla_BP_I"/>
</dbReference>
<evidence type="ECO:0000259" key="4">
    <source>
        <dbReference type="PROSITE" id="PS50932"/>
    </source>
</evidence>
<evidence type="ECO:0000313" key="5">
    <source>
        <dbReference type="EMBL" id="GLS90805.1"/>
    </source>
</evidence>
<accession>A0ABQ6E0D1</accession>
<dbReference type="SMART" id="SM00354">
    <property type="entry name" value="HTH_LACI"/>
    <property type="match status" value="1"/>
</dbReference>
<dbReference type="PRINTS" id="PR00036">
    <property type="entry name" value="HTHLACI"/>
</dbReference>
<dbReference type="PANTHER" id="PTHR30146">
    <property type="entry name" value="LACI-RELATED TRANSCRIPTIONAL REPRESSOR"/>
    <property type="match status" value="1"/>
</dbReference>
<evidence type="ECO:0000256" key="3">
    <source>
        <dbReference type="ARBA" id="ARBA00023163"/>
    </source>
</evidence>
<keyword evidence="1" id="KW-0805">Transcription regulation</keyword>
<keyword evidence="6" id="KW-1185">Reference proteome</keyword>
<dbReference type="CDD" id="cd06270">
    <property type="entry name" value="PBP1_GalS-like"/>
    <property type="match status" value="1"/>
</dbReference>
<dbReference type="Pfam" id="PF13377">
    <property type="entry name" value="Peripla_BP_3"/>
    <property type="match status" value="1"/>
</dbReference>
<dbReference type="PANTHER" id="PTHR30146:SF67">
    <property type="entry name" value="HTH-TYPE TRANSCRIPTIONAL REGULATOR ASCG"/>
    <property type="match status" value="1"/>
</dbReference>
<dbReference type="RefSeq" id="WP_284203922.1">
    <property type="nucleotide sequence ID" value="NZ_BSPQ01000005.1"/>
</dbReference>
<dbReference type="InterPro" id="IPR000843">
    <property type="entry name" value="HTH_LacI"/>
</dbReference>
<reference evidence="6" key="1">
    <citation type="journal article" date="2019" name="Int. J. Syst. Evol. Microbiol.">
        <title>The Global Catalogue of Microorganisms (GCM) 10K type strain sequencing project: providing services to taxonomists for standard genome sequencing and annotation.</title>
        <authorList>
            <consortium name="The Broad Institute Genomics Platform"/>
            <consortium name="The Broad Institute Genome Sequencing Center for Infectious Disease"/>
            <person name="Wu L."/>
            <person name="Ma J."/>
        </authorList>
    </citation>
    <scope>NUCLEOTIDE SEQUENCE [LARGE SCALE GENOMIC DNA]</scope>
    <source>
        <strain evidence="6">NBRC 103166</strain>
    </source>
</reference>
<gene>
    <name evidence="5" type="primary">ascG</name>
    <name evidence="5" type="ORF">GCM10007916_18720</name>
</gene>
<dbReference type="Gene3D" id="3.40.50.2300">
    <property type="match status" value="2"/>
</dbReference>
<comment type="caution">
    <text evidence="5">The sequence shown here is derived from an EMBL/GenBank/DDBJ whole genome shotgun (WGS) entry which is preliminary data.</text>
</comment>
<evidence type="ECO:0000256" key="2">
    <source>
        <dbReference type="ARBA" id="ARBA00023125"/>
    </source>
</evidence>
<proteinExistence type="predicted"/>
<dbReference type="InterPro" id="IPR010982">
    <property type="entry name" value="Lambda_DNA-bd_dom_sf"/>
</dbReference>
<sequence>MPTITDVCKLAGVSKATVSRVINGTGQVKESTRKVVFDAMETLQYRPNSLAQALANNKSNSIGLILSTFDGNYFGSLLREATNVAHDAGMQLIVTDGRNDTKLEIEAVNSLVDRRCDVIILYSRSLSEQDFADLKARISVPIVVINRCLKDQYSNAVCFDQQFATQLAMNHLLQKGHRDIACISLSLQSQTGQLRQQAYQQTLIEAGIEINPALLVEGDSQLGTGYQCCQKLIESGSPFSAIFACNDDMAIGAIKALHDAGIKVPEQCAVIGIDNEPLGQYIEPQLSSVELPIKAITHAAMQMALALAKGEATSTGTQEFRGKLVVRAST</sequence>
<keyword evidence="2" id="KW-0238">DNA-binding</keyword>
<organism evidence="5 6">
    <name type="scientific">Psychromonas marina</name>
    <dbReference type="NCBI Taxonomy" id="88364"/>
    <lineage>
        <taxon>Bacteria</taxon>
        <taxon>Pseudomonadati</taxon>
        <taxon>Pseudomonadota</taxon>
        <taxon>Gammaproteobacteria</taxon>
        <taxon>Alteromonadales</taxon>
        <taxon>Psychromonadaceae</taxon>
        <taxon>Psychromonas</taxon>
    </lineage>
</organism>
<dbReference type="Gene3D" id="1.10.260.40">
    <property type="entry name" value="lambda repressor-like DNA-binding domains"/>
    <property type="match status" value="1"/>
</dbReference>
<dbReference type="SUPFAM" id="SSF47413">
    <property type="entry name" value="lambda repressor-like DNA-binding domains"/>
    <property type="match status" value="1"/>
</dbReference>
<protein>
    <submittedName>
        <fullName evidence="5">LacI family transcriptional regulator</fullName>
    </submittedName>
</protein>
<evidence type="ECO:0000313" key="6">
    <source>
        <dbReference type="Proteomes" id="UP001157353"/>
    </source>
</evidence>
<dbReference type="InterPro" id="IPR046335">
    <property type="entry name" value="LacI/GalR-like_sensor"/>
</dbReference>
<keyword evidence="3" id="KW-0804">Transcription</keyword>
<dbReference type="Proteomes" id="UP001157353">
    <property type="component" value="Unassembled WGS sequence"/>
</dbReference>
<dbReference type="CDD" id="cd01392">
    <property type="entry name" value="HTH_LacI"/>
    <property type="match status" value="1"/>
</dbReference>
<name>A0ABQ6E0D1_9GAMM</name>